<dbReference type="Pfam" id="PF24996">
    <property type="entry name" value="NANM"/>
    <property type="match status" value="1"/>
</dbReference>
<feature type="chain" id="PRO_5024405116" description="Ring canal kelch-like protein" evidence="1">
    <location>
        <begin position="23"/>
        <end position="322"/>
    </location>
</feature>
<dbReference type="PROSITE" id="PS51257">
    <property type="entry name" value="PROKAR_LIPOPROTEIN"/>
    <property type="match status" value="1"/>
</dbReference>
<dbReference type="PANTHER" id="PTHR45632:SF5">
    <property type="entry name" value="KELCH-LIKE PROTEIN 22"/>
    <property type="match status" value="1"/>
</dbReference>
<dbReference type="KEGG" id="anf:AQPE_3048"/>
<dbReference type="AlphaFoldDB" id="A0A5K7SBD0"/>
<reference evidence="2" key="1">
    <citation type="journal article" date="2020" name="Int. J. Syst. Evol. Microbiol.">
        <title>Aquipluma nitroreducens gen. nov. sp. nov., a novel facultatively anaerobic bacterium isolated from a freshwater lake.</title>
        <authorList>
            <person name="Watanabe M."/>
            <person name="Kojima H."/>
            <person name="Fukui M."/>
        </authorList>
    </citation>
    <scope>NUCLEOTIDE SEQUENCE</scope>
    <source>
        <strain evidence="2">MeG22</strain>
    </source>
</reference>
<dbReference type="EMBL" id="AP018694">
    <property type="protein sequence ID" value="BBE18878.1"/>
    <property type="molecule type" value="Genomic_DNA"/>
</dbReference>
<dbReference type="PANTHER" id="PTHR45632">
    <property type="entry name" value="LD33804P"/>
    <property type="match status" value="1"/>
</dbReference>
<dbReference type="SMART" id="SM00612">
    <property type="entry name" value="Kelch"/>
    <property type="match status" value="3"/>
</dbReference>
<dbReference type="Pfam" id="PF01344">
    <property type="entry name" value="Kelch_1"/>
    <property type="match status" value="2"/>
</dbReference>
<evidence type="ECO:0008006" key="4">
    <source>
        <dbReference type="Google" id="ProtNLM"/>
    </source>
</evidence>
<organism evidence="2 3">
    <name type="scientific">Aquipluma nitroreducens</name>
    <dbReference type="NCBI Taxonomy" id="2010828"/>
    <lineage>
        <taxon>Bacteria</taxon>
        <taxon>Pseudomonadati</taxon>
        <taxon>Bacteroidota</taxon>
        <taxon>Bacteroidia</taxon>
        <taxon>Marinilabiliales</taxon>
        <taxon>Prolixibacteraceae</taxon>
        <taxon>Aquipluma</taxon>
    </lineage>
</organism>
<sequence>MDFKIRHWCLLLCILISGACQKFESTPISDWTQLNDFPGEARASATSFTWQDKAYVCLGRSGWKVDFLNDLWEYDSQTDQWTRKADFPGAARVKAIGAVIGDKAYVGLGAIAPYTGPIYKDLWEYDLKNDTWKQVASFPGEASNDLFYAVIDDCIYTTEGYTSTQYKPDTYKYNPKTNEWTRLKDCPVKRSGTAGFAIGKNFYVGTGFDSERYKDFYCYSTETDSWNRVADLPKARVLSKGLSINGLGYIMLGRYWNGSLNGGRLLSDVVSYDPATNEWTKCGDFPGGARQNVVAFTLNGKGYVVGGEDDVERESDVWMFQP</sequence>
<dbReference type="InterPro" id="IPR015915">
    <property type="entry name" value="Kelch-typ_b-propeller"/>
</dbReference>
<name>A0A5K7SBD0_9BACT</name>
<proteinExistence type="predicted"/>
<dbReference type="Gene3D" id="2.120.10.80">
    <property type="entry name" value="Kelch-type beta propeller"/>
    <property type="match status" value="2"/>
</dbReference>
<evidence type="ECO:0000313" key="3">
    <source>
        <dbReference type="Proteomes" id="UP001193389"/>
    </source>
</evidence>
<evidence type="ECO:0000313" key="2">
    <source>
        <dbReference type="EMBL" id="BBE18878.1"/>
    </source>
</evidence>
<evidence type="ECO:0000256" key="1">
    <source>
        <dbReference type="SAM" id="SignalP"/>
    </source>
</evidence>
<protein>
    <recommendedName>
        <fullName evidence="4">Ring canal kelch-like protein</fullName>
    </recommendedName>
</protein>
<dbReference type="RefSeq" id="WP_318347174.1">
    <property type="nucleotide sequence ID" value="NZ_AP018694.1"/>
</dbReference>
<feature type="signal peptide" evidence="1">
    <location>
        <begin position="1"/>
        <end position="22"/>
    </location>
</feature>
<dbReference type="InterPro" id="IPR056734">
    <property type="entry name" value="NANM"/>
</dbReference>
<accession>A0A5K7SBD0</accession>
<dbReference type="Proteomes" id="UP001193389">
    <property type="component" value="Chromosome"/>
</dbReference>
<keyword evidence="3" id="KW-1185">Reference proteome</keyword>
<dbReference type="SUPFAM" id="SSF117281">
    <property type="entry name" value="Kelch motif"/>
    <property type="match status" value="1"/>
</dbReference>
<keyword evidence="1" id="KW-0732">Signal</keyword>
<dbReference type="InterPro" id="IPR006652">
    <property type="entry name" value="Kelch_1"/>
</dbReference>
<gene>
    <name evidence="2" type="ORF">AQPE_3048</name>
</gene>